<organism evidence="1 2">
    <name type="scientific">Phlebia brevispora</name>
    <dbReference type="NCBI Taxonomy" id="194682"/>
    <lineage>
        <taxon>Eukaryota</taxon>
        <taxon>Fungi</taxon>
        <taxon>Dikarya</taxon>
        <taxon>Basidiomycota</taxon>
        <taxon>Agaricomycotina</taxon>
        <taxon>Agaricomycetes</taxon>
        <taxon>Polyporales</taxon>
        <taxon>Meruliaceae</taxon>
        <taxon>Phlebia</taxon>
    </lineage>
</organism>
<comment type="caution">
    <text evidence="1">The sequence shown here is derived from an EMBL/GenBank/DDBJ whole genome shotgun (WGS) entry which is preliminary data.</text>
</comment>
<name>A0ACC1RTJ7_9APHY</name>
<sequence length="89" mass="10070">MFYNYNLTALRPTLAPPPLDADFFLSALRQPVLTIRHSTEYEILPQPFFGSDPLFCLGPTAMGFESDLEALPGGPPGWDWLFNEQNFFT</sequence>
<accession>A0ACC1RTJ7</accession>
<proteinExistence type="predicted"/>
<evidence type="ECO:0000313" key="2">
    <source>
        <dbReference type="Proteomes" id="UP001148662"/>
    </source>
</evidence>
<protein>
    <submittedName>
        <fullName evidence="1">Uncharacterized protein</fullName>
    </submittedName>
</protein>
<dbReference type="Proteomes" id="UP001148662">
    <property type="component" value="Unassembled WGS sequence"/>
</dbReference>
<dbReference type="EMBL" id="JANHOG010002246">
    <property type="protein sequence ID" value="KAJ3525439.1"/>
    <property type="molecule type" value="Genomic_DNA"/>
</dbReference>
<keyword evidence="2" id="KW-1185">Reference proteome</keyword>
<reference evidence="1" key="1">
    <citation type="submission" date="2022-07" db="EMBL/GenBank/DDBJ databases">
        <title>Genome Sequence of Phlebia brevispora.</title>
        <authorList>
            <person name="Buettner E."/>
        </authorList>
    </citation>
    <scope>NUCLEOTIDE SEQUENCE</scope>
    <source>
        <strain evidence="1">MPL23</strain>
    </source>
</reference>
<gene>
    <name evidence="1" type="ORF">NM688_g8402</name>
</gene>
<evidence type="ECO:0000313" key="1">
    <source>
        <dbReference type="EMBL" id="KAJ3525439.1"/>
    </source>
</evidence>